<dbReference type="InterPro" id="IPR036390">
    <property type="entry name" value="WH_DNA-bd_sf"/>
</dbReference>
<dbReference type="Proteomes" id="UP000182894">
    <property type="component" value="Unassembled WGS sequence"/>
</dbReference>
<evidence type="ECO:0000256" key="1">
    <source>
        <dbReference type="ARBA" id="ARBA00009437"/>
    </source>
</evidence>
<accession>A0A1G7UDL8</accession>
<dbReference type="CDD" id="cd08474">
    <property type="entry name" value="PBP2_CrgA_like_5"/>
    <property type="match status" value="1"/>
</dbReference>
<dbReference type="FunFam" id="3.40.190.290:FF:000012">
    <property type="entry name" value="Transcriptional regulator, LysR family"/>
    <property type="match status" value="1"/>
</dbReference>
<dbReference type="InterPro" id="IPR058163">
    <property type="entry name" value="LysR-type_TF_proteobact-type"/>
</dbReference>
<dbReference type="GO" id="GO:0006351">
    <property type="term" value="P:DNA-templated transcription"/>
    <property type="evidence" value="ECO:0007669"/>
    <property type="project" value="TreeGrafter"/>
</dbReference>
<evidence type="ECO:0000259" key="5">
    <source>
        <dbReference type="PROSITE" id="PS50931"/>
    </source>
</evidence>
<organism evidence="6 7">
    <name type="scientific">Pseudomonas abietaniphila</name>
    <dbReference type="NCBI Taxonomy" id="89065"/>
    <lineage>
        <taxon>Bacteria</taxon>
        <taxon>Pseudomonadati</taxon>
        <taxon>Pseudomonadota</taxon>
        <taxon>Gammaproteobacteria</taxon>
        <taxon>Pseudomonadales</taxon>
        <taxon>Pseudomonadaceae</taxon>
        <taxon>Pseudomonas</taxon>
    </lineage>
</organism>
<dbReference type="SUPFAM" id="SSF46785">
    <property type="entry name" value="Winged helix' DNA-binding domain"/>
    <property type="match status" value="1"/>
</dbReference>
<dbReference type="InterPro" id="IPR005119">
    <property type="entry name" value="LysR_subst-bd"/>
</dbReference>
<gene>
    <name evidence="6" type="ORF">SAMN05216605_102117</name>
</gene>
<evidence type="ECO:0000256" key="3">
    <source>
        <dbReference type="ARBA" id="ARBA00023125"/>
    </source>
</evidence>
<keyword evidence="4" id="KW-0804">Transcription</keyword>
<comment type="similarity">
    <text evidence="1">Belongs to the LysR transcriptional regulatory family.</text>
</comment>
<evidence type="ECO:0000313" key="6">
    <source>
        <dbReference type="EMBL" id="SDG44850.1"/>
    </source>
</evidence>
<dbReference type="GO" id="GO:0043565">
    <property type="term" value="F:sequence-specific DNA binding"/>
    <property type="evidence" value="ECO:0007669"/>
    <property type="project" value="TreeGrafter"/>
</dbReference>
<evidence type="ECO:0000256" key="2">
    <source>
        <dbReference type="ARBA" id="ARBA00023015"/>
    </source>
</evidence>
<dbReference type="InterPro" id="IPR036388">
    <property type="entry name" value="WH-like_DNA-bd_sf"/>
</dbReference>
<dbReference type="Gene3D" id="3.40.190.290">
    <property type="match status" value="1"/>
</dbReference>
<dbReference type="STRING" id="89065.SAMN05216605_102117"/>
<evidence type="ECO:0000313" key="7">
    <source>
        <dbReference type="Proteomes" id="UP000182894"/>
    </source>
</evidence>
<keyword evidence="7" id="KW-1185">Reference proteome</keyword>
<dbReference type="OrthoDB" id="9813056at2"/>
<keyword evidence="2" id="KW-0805">Transcription regulation</keyword>
<evidence type="ECO:0000256" key="4">
    <source>
        <dbReference type="ARBA" id="ARBA00023163"/>
    </source>
</evidence>
<reference evidence="7" key="1">
    <citation type="submission" date="2016-10" db="EMBL/GenBank/DDBJ databases">
        <authorList>
            <person name="Varghese N."/>
            <person name="Submissions S."/>
        </authorList>
    </citation>
    <scope>NUCLEOTIDE SEQUENCE [LARGE SCALE GENOMIC DNA]</scope>
    <source>
        <strain evidence="7">ATCC 700689</strain>
    </source>
</reference>
<dbReference type="PROSITE" id="PS50931">
    <property type="entry name" value="HTH_LYSR"/>
    <property type="match status" value="1"/>
</dbReference>
<dbReference type="InterPro" id="IPR000847">
    <property type="entry name" value="LysR_HTH_N"/>
</dbReference>
<dbReference type="EMBL" id="FNCO01000002">
    <property type="protein sequence ID" value="SDG44850.1"/>
    <property type="molecule type" value="Genomic_DNA"/>
</dbReference>
<proteinExistence type="inferred from homology"/>
<dbReference type="FunFam" id="1.10.10.10:FF:000001">
    <property type="entry name" value="LysR family transcriptional regulator"/>
    <property type="match status" value="1"/>
</dbReference>
<dbReference type="PANTHER" id="PTHR30537:SF1">
    <property type="entry name" value="HTH-TYPE TRANSCRIPTIONAL REGULATOR PGRR"/>
    <property type="match status" value="1"/>
</dbReference>
<dbReference type="Pfam" id="PF03466">
    <property type="entry name" value="LysR_substrate"/>
    <property type="match status" value="1"/>
</dbReference>
<dbReference type="PANTHER" id="PTHR30537">
    <property type="entry name" value="HTH-TYPE TRANSCRIPTIONAL REGULATOR"/>
    <property type="match status" value="1"/>
</dbReference>
<keyword evidence="3" id="KW-0238">DNA-binding</keyword>
<dbReference type="AlphaFoldDB" id="A0A1G7UDL8"/>
<sequence>MARDSYNDLLAFLAVARERSFTRAAAQLGVSQSALSHTIRALETRLGVRLLTRTTRSVAPTEAGERLFNSLAPRFEEIDADLAEVLAFRDQPRGTIRITATDYAANSVLWPRLLTFLPQYPDIKVEIMTDYGLTDIVAERYDIGVRLGDQVAKDMIAVRIAPDMRMAIVGAPGYLKDRPAPETPQALTQHNCINLRLPTHGGCYAWELSKGDTEVQVRVEGQLTFNGAYQMLEAALAGFGLAYIPEELARPYVASGRLVWVLEDWFPTFPGFHLYYPSRRQSSRALTLVVDALRLSKGAV</sequence>
<dbReference type="PRINTS" id="PR00039">
    <property type="entry name" value="HTHLYSR"/>
</dbReference>
<name>A0A1G7UDL8_9PSED</name>
<protein>
    <submittedName>
        <fullName evidence="6">Transcriptional regulator, LysR family</fullName>
    </submittedName>
</protein>
<dbReference type="GO" id="GO:0003700">
    <property type="term" value="F:DNA-binding transcription factor activity"/>
    <property type="evidence" value="ECO:0007669"/>
    <property type="project" value="InterPro"/>
</dbReference>
<feature type="domain" description="HTH lysR-type" evidence="5">
    <location>
        <begin position="4"/>
        <end position="61"/>
    </location>
</feature>
<dbReference type="SUPFAM" id="SSF53850">
    <property type="entry name" value="Periplasmic binding protein-like II"/>
    <property type="match status" value="1"/>
</dbReference>
<dbReference type="Gene3D" id="1.10.10.10">
    <property type="entry name" value="Winged helix-like DNA-binding domain superfamily/Winged helix DNA-binding domain"/>
    <property type="match status" value="1"/>
</dbReference>
<dbReference type="Pfam" id="PF00126">
    <property type="entry name" value="HTH_1"/>
    <property type="match status" value="1"/>
</dbReference>
<dbReference type="RefSeq" id="WP_074750465.1">
    <property type="nucleotide sequence ID" value="NZ_FNCO01000002.1"/>
</dbReference>